<dbReference type="FunFam" id="3.40.720.10:FF:000017">
    <property type="entry name" value="Predicted protein"/>
    <property type="match status" value="1"/>
</dbReference>
<protein>
    <submittedName>
        <fullName evidence="3">START domain-containing protein</fullName>
    </submittedName>
</protein>
<dbReference type="PANTHER" id="PTHR10974:SF6">
    <property type="entry name" value="PROTEIN CBG19234"/>
    <property type="match status" value="1"/>
</dbReference>
<dbReference type="InterPro" id="IPR004245">
    <property type="entry name" value="DUF229"/>
</dbReference>
<sequence length="809" mass="95408">MFYGWAILIALAIYCWIALLWILNNTEKHLPTLLDDNNCSTNDIVTKNGKFEGRQNVHFPHRMSNSPTMRILSGKNRKMREKQHFEILRNRHFTNNILRNAGNINRKTIVLNDDERKISLPDSYKVVKDDIFQNKIKSEVYNTSNSSKLPFKLMDKLFEDDKETLEDYKYSHAYENTCRWPTLSANSLDLKDYINHRRQYRCTYDDKYEKLVTQSPDGSIFIAKPRNSLINGEIECYLQKLSGTLKPNIRKWVFDGDKIKLPIESHINIDMNQFVITCIEMDSKDKKVIFEEPFTSLYNVEKKNQESISATNDSPSITILAIDSVSRNQFFRHMHKTLNFMSENNFHILQGYTKIGDNSAVNMMATFSGLTYDAEARWMTDIVSKNISLGRTMLSDKLKKYKERFIWHQMERKKCITQYNDEISNSGYGIFSYNPFQGFDEPPANYYFRPYYEYLYQHTFGEECLHGTHLLKSFLDIWERFSTTFAKKCHFSFNFITKFTHDSSNSLELFDDPLYVALQRFKVKGVFNNTVIIIMGDHGQRVESIQKTYYGRVEERMPLMAIYLPQSFKNRFKKAEENIRYNKNRLISNFDIYETLLDIVNITRLKSMEEQKFSKERGLSILRNKISSNRTCYEAKVPENFCVCQQNISLSENNIRSLKNVNNNITLDVKIKNTLTKYLREKLVSDKSCIQFIEYNISTSLTYLTISPVVRFGARYPKKWREYLVNNTEQSIVREIQEISFDIILLLINRMLLKTYLTLQVTMEHQQKYSYIRVSNNPMIKSFCNDQQSLSTIMIVNEICKICFQEKNI</sequence>
<reference evidence="2" key="1">
    <citation type="submission" date="2014-07" db="EMBL/GenBank/DDBJ databases">
        <authorList>
            <person name="Martin A.A"/>
            <person name="De Silva N."/>
        </authorList>
    </citation>
    <scope>NUCLEOTIDE SEQUENCE</scope>
</reference>
<dbReference type="Gene3D" id="3.40.720.10">
    <property type="entry name" value="Alkaline Phosphatase, subunit A"/>
    <property type="match status" value="1"/>
</dbReference>
<evidence type="ECO:0000313" key="3">
    <source>
        <dbReference type="WBParaSite" id="SVE_0047800.1"/>
    </source>
</evidence>
<dbReference type="WBParaSite" id="SVE_0047800.1">
    <property type="protein sequence ID" value="SVE_0047800.1"/>
    <property type="gene ID" value="SVE_0047800"/>
</dbReference>
<reference evidence="3" key="2">
    <citation type="submission" date="2015-08" db="UniProtKB">
        <authorList>
            <consortium name="WormBaseParasite"/>
        </authorList>
    </citation>
    <scope>IDENTIFICATION</scope>
</reference>
<dbReference type="PANTHER" id="PTHR10974">
    <property type="entry name" value="FI08016P-RELATED"/>
    <property type="match status" value="1"/>
</dbReference>
<feature type="transmembrane region" description="Helical" evidence="1">
    <location>
        <begin position="5"/>
        <end position="23"/>
    </location>
</feature>
<evidence type="ECO:0000313" key="2">
    <source>
        <dbReference type="Proteomes" id="UP000035680"/>
    </source>
</evidence>
<dbReference type="STRING" id="75913.A0A0K0EVC8"/>
<organism evidence="2 3">
    <name type="scientific">Strongyloides venezuelensis</name>
    <name type="common">Threadworm</name>
    <dbReference type="NCBI Taxonomy" id="75913"/>
    <lineage>
        <taxon>Eukaryota</taxon>
        <taxon>Metazoa</taxon>
        <taxon>Ecdysozoa</taxon>
        <taxon>Nematoda</taxon>
        <taxon>Chromadorea</taxon>
        <taxon>Rhabditida</taxon>
        <taxon>Tylenchina</taxon>
        <taxon>Panagrolaimomorpha</taxon>
        <taxon>Strongyloidoidea</taxon>
        <taxon>Strongyloididae</taxon>
        <taxon>Strongyloides</taxon>
    </lineage>
</organism>
<evidence type="ECO:0000256" key="1">
    <source>
        <dbReference type="SAM" id="Phobius"/>
    </source>
</evidence>
<dbReference type="SUPFAM" id="SSF53649">
    <property type="entry name" value="Alkaline phosphatase-like"/>
    <property type="match status" value="1"/>
</dbReference>
<dbReference type="Pfam" id="PF02995">
    <property type="entry name" value="DUF229"/>
    <property type="match status" value="1"/>
</dbReference>
<dbReference type="AlphaFoldDB" id="A0A0K0EVC8"/>
<name>A0A0K0EVC8_STRVS</name>
<dbReference type="InterPro" id="IPR017850">
    <property type="entry name" value="Alkaline_phosphatase_core_sf"/>
</dbReference>
<keyword evidence="1" id="KW-1133">Transmembrane helix</keyword>
<dbReference type="Proteomes" id="UP000035680">
    <property type="component" value="Unassembled WGS sequence"/>
</dbReference>
<keyword evidence="1" id="KW-0472">Membrane</keyword>
<accession>A0A0K0EVC8</accession>
<dbReference type="CDD" id="cd16021">
    <property type="entry name" value="ALP_like"/>
    <property type="match status" value="1"/>
</dbReference>
<proteinExistence type="predicted"/>
<keyword evidence="1" id="KW-0812">Transmembrane</keyword>
<dbReference type="GO" id="GO:0005615">
    <property type="term" value="C:extracellular space"/>
    <property type="evidence" value="ECO:0007669"/>
    <property type="project" value="TreeGrafter"/>
</dbReference>
<keyword evidence="2" id="KW-1185">Reference proteome</keyword>